<organism evidence="7 8">
    <name type="scientific">Psilocybe cyanescens</name>
    <dbReference type="NCBI Taxonomy" id="93625"/>
    <lineage>
        <taxon>Eukaryota</taxon>
        <taxon>Fungi</taxon>
        <taxon>Dikarya</taxon>
        <taxon>Basidiomycota</taxon>
        <taxon>Agaricomycotina</taxon>
        <taxon>Agaricomycetes</taxon>
        <taxon>Agaricomycetidae</taxon>
        <taxon>Agaricales</taxon>
        <taxon>Agaricineae</taxon>
        <taxon>Strophariaceae</taxon>
        <taxon>Psilocybe</taxon>
    </lineage>
</organism>
<dbReference type="InParanoid" id="A0A409XGV2"/>
<evidence type="ECO:0000256" key="5">
    <source>
        <dbReference type="SAM" id="SignalP"/>
    </source>
</evidence>
<evidence type="ECO:0000313" key="8">
    <source>
        <dbReference type="Proteomes" id="UP000283269"/>
    </source>
</evidence>
<name>A0A409XGV2_PSICY</name>
<protein>
    <recommendedName>
        <fullName evidence="6">Peptidase A1 domain-containing protein</fullName>
    </recommendedName>
</protein>
<feature type="active site" evidence="3">
    <location>
        <position position="284"/>
    </location>
</feature>
<reference evidence="7 8" key="1">
    <citation type="journal article" date="2018" name="Evol. Lett.">
        <title>Horizontal gene cluster transfer increased hallucinogenic mushroom diversity.</title>
        <authorList>
            <person name="Reynolds H.T."/>
            <person name="Vijayakumar V."/>
            <person name="Gluck-Thaler E."/>
            <person name="Korotkin H.B."/>
            <person name="Matheny P.B."/>
            <person name="Slot J.C."/>
        </authorList>
    </citation>
    <scope>NUCLEOTIDE SEQUENCE [LARGE SCALE GENOMIC DNA]</scope>
    <source>
        <strain evidence="7 8">2631</strain>
    </source>
</reference>
<dbReference type="InterPro" id="IPR033121">
    <property type="entry name" value="PEPTIDASE_A1"/>
</dbReference>
<dbReference type="Gene3D" id="2.40.70.10">
    <property type="entry name" value="Acid Proteases"/>
    <property type="match status" value="2"/>
</dbReference>
<dbReference type="Proteomes" id="UP000283269">
    <property type="component" value="Unassembled WGS sequence"/>
</dbReference>
<evidence type="ECO:0000259" key="6">
    <source>
        <dbReference type="PROSITE" id="PS51767"/>
    </source>
</evidence>
<evidence type="ECO:0000313" key="7">
    <source>
        <dbReference type="EMBL" id="PPQ89982.1"/>
    </source>
</evidence>
<evidence type="ECO:0000256" key="2">
    <source>
        <dbReference type="ARBA" id="ARBA00022750"/>
    </source>
</evidence>
<dbReference type="GO" id="GO:0006508">
    <property type="term" value="P:proteolysis"/>
    <property type="evidence" value="ECO:0007669"/>
    <property type="project" value="UniProtKB-KW"/>
</dbReference>
<dbReference type="InterPro" id="IPR034164">
    <property type="entry name" value="Pepsin-like_dom"/>
</dbReference>
<evidence type="ECO:0000256" key="4">
    <source>
        <dbReference type="RuleBase" id="RU000454"/>
    </source>
</evidence>
<dbReference type="GO" id="GO:0004190">
    <property type="term" value="F:aspartic-type endopeptidase activity"/>
    <property type="evidence" value="ECO:0007669"/>
    <property type="project" value="UniProtKB-KW"/>
</dbReference>
<dbReference type="InterPro" id="IPR001969">
    <property type="entry name" value="Aspartic_peptidase_AS"/>
</dbReference>
<keyword evidence="4" id="KW-0645">Protease</keyword>
<dbReference type="InterPro" id="IPR021109">
    <property type="entry name" value="Peptidase_aspartic_dom_sf"/>
</dbReference>
<dbReference type="InterPro" id="IPR001461">
    <property type="entry name" value="Aspartic_peptidase_A1"/>
</dbReference>
<dbReference type="PROSITE" id="PS51767">
    <property type="entry name" value="PEPTIDASE_A1"/>
    <property type="match status" value="1"/>
</dbReference>
<keyword evidence="4" id="KW-0378">Hydrolase</keyword>
<dbReference type="Pfam" id="PF00026">
    <property type="entry name" value="Asp"/>
    <property type="match status" value="1"/>
</dbReference>
<keyword evidence="8" id="KW-1185">Reference proteome</keyword>
<evidence type="ECO:0000256" key="3">
    <source>
        <dbReference type="PIRSR" id="PIRSR601461-1"/>
    </source>
</evidence>
<dbReference type="PROSITE" id="PS00141">
    <property type="entry name" value="ASP_PROTEASE"/>
    <property type="match status" value="2"/>
</dbReference>
<feature type="domain" description="Peptidase A1" evidence="6">
    <location>
        <begin position="85"/>
        <end position="402"/>
    </location>
</feature>
<gene>
    <name evidence="7" type="ORF">CVT25_009622</name>
</gene>
<sequence>MFSASLLTTILLTLSVAANPVVVNRSPVTLPISRRTNFTSVHNLLRHDQNRAKFLKAKGAAKAAGLPFQQDFDINEVVQNQAVSYVAFVGVGSPATTYDLLIDTGSSNTWVGAAKAYVKTSTSVQTSNKVSVTYGSGSFSGNEFTDTVTLATGLVIPKQSIGVAKESSGFEGVDGILGIGPVGLTLDTLSPGSNTDIPTVTDNLFSNGVISSNEIGISFNPTTTKNNDNGELTWGGTDPAKFTGSISYSPLTATSPANAFWGINQSVRYGTSTHILATTAGIVDTGTTLVLIATDGFNKYKAATKATDDDATGLLKVSTANFNAMQSLFFITGGNSFEMTPNAQIWPRALNSDIGGSAGNIYLIVGDLGTPSGQGLDFINGLTFLERFYSVYDTANQRVGFATTPFTTSTVN</sequence>
<dbReference type="OrthoDB" id="660550at2759"/>
<comment type="caution">
    <text evidence="7">The sequence shown here is derived from an EMBL/GenBank/DDBJ whole genome shotgun (WGS) entry which is preliminary data.</text>
</comment>
<dbReference type="PRINTS" id="PR00792">
    <property type="entry name" value="PEPSIN"/>
</dbReference>
<dbReference type="PANTHER" id="PTHR47966">
    <property type="entry name" value="BETA-SITE APP-CLEAVING ENZYME, ISOFORM A-RELATED"/>
    <property type="match status" value="1"/>
</dbReference>
<feature type="chain" id="PRO_5019040765" description="Peptidase A1 domain-containing protein" evidence="5">
    <location>
        <begin position="19"/>
        <end position="412"/>
    </location>
</feature>
<dbReference type="CDD" id="cd05471">
    <property type="entry name" value="pepsin_like"/>
    <property type="match status" value="1"/>
</dbReference>
<keyword evidence="5" id="KW-0732">Signal</keyword>
<dbReference type="AlphaFoldDB" id="A0A409XGV2"/>
<feature type="active site" evidence="3">
    <location>
        <position position="103"/>
    </location>
</feature>
<comment type="similarity">
    <text evidence="1 4">Belongs to the peptidase A1 family.</text>
</comment>
<proteinExistence type="inferred from homology"/>
<keyword evidence="2 4" id="KW-0064">Aspartyl protease</keyword>
<dbReference type="EMBL" id="NHYD01001756">
    <property type="protein sequence ID" value="PPQ89982.1"/>
    <property type="molecule type" value="Genomic_DNA"/>
</dbReference>
<accession>A0A409XGV2</accession>
<dbReference type="SUPFAM" id="SSF50630">
    <property type="entry name" value="Acid proteases"/>
    <property type="match status" value="1"/>
</dbReference>
<dbReference type="PANTHER" id="PTHR47966:SF51">
    <property type="entry name" value="BETA-SITE APP-CLEAVING ENZYME, ISOFORM A-RELATED"/>
    <property type="match status" value="1"/>
</dbReference>
<dbReference type="STRING" id="93625.A0A409XGV2"/>
<evidence type="ECO:0000256" key="1">
    <source>
        <dbReference type="ARBA" id="ARBA00007447"/>
    </source>
</evidence>
<feature type="signal peptide" evidence="5">
    <location>
        <begin position="1"/>
        <end position="18"/>
    </location>
</feature>